<proteinExistence type="predicted"/>
<dbReference type="AlphaFoldDB" id="A0AAN9FHE9"/>
<keyword evidence="2" id="KW-1185">Reference proteome</keyword>
<comment type="caution">
    <text evidence="1">The sequence shown here is derived from an EMBL/GenBank/DDBJ whole genome shotgun (WGS) entry which is preliminary data.</text>
</comment>
<dbReference type="Proteomes" id="UP001372338">
    <property type="component" value="Unassembled WGS sequence"/>
</dbReference>
<protein>
    <submittedName>
        <fullName evidence="1">Uncharacterized protein</fullName>
    </submittedName>
</protein>
<name>A0AAN9FHE9_CROPI</name>
<evidence type="ECO:0000313" key="2">
    <source>
        <dbReference type="Proteomes" id="UP001372338"/>
    </source>
</evidence>
<reference evidence="1 2" key="1">
    <citation type="submission" date="2024-01" db="EMBL/GenBank/DDBJ databases">
        <title>The genomes of 5 underutilized Papilionoideae crops provide insights into root nodulation and disease resistanc.</title>
        <authorList>
            <person name="Yuan L."/>
        </authorList>
    </citation>
    <scope>NUCLEOTIDE SEQUENCE [LARGE SCALE GENOMIC DNA]</scope>
    <source>
        <strain evidence="1">ZHUSHIDOU_FW_LH</strain>
        <tissue evidence="1">Leaf</tissue>
    </source>
</reference>
<dbReference type="EMBL" id="JAYWIO010000003">
    <property type="protein sequence ID" value="KAK7276359.1"/>
    <property type="molecule type" value="Genomic_DNA"/>
</dbReference>
<organism evidence="1 2">
    <name type="scientific">Crotalaria pallida</name>
    <name type="common">Smooth rattlebox</name>
    <name type="synonym">Crotalaria striata</name>
    <dbReference type="NCBI Taxonomy" id="3830"/>
    <lineage>
        <taxon>Eukaryota</taxon>
        <taxon>Viridiplantae</taxon>
        <taxon>Streptophyta</taxon>
        <taxon>Embryophyta</taxon>
        <taxon>Tracheophyta</taxon>
        <taxon>Spermatophyta</taxon>
        <taxon>Magnoliopsida</taxon>
        <taxon>eudicotyledons</taxon>
        <taxon>Gunneridae</taxon>
        <taxon>Pentapetalae</taxon>
        <taxon>rosids</taxon>
        <taxon>fabids</taxon>
        <taxon>Fabales</taxon>
        <taxon>Fabaceae</taxon>
        <taxon>Papilionoideae</taxon>
        <taxon>50 kb inversion clade</taxon>
        <taxon>genistoids sensu lato</taxon>
        <taxon>core genistoids</taxon>
        <taxon>Crotalarieae</taxon>
        <taxon>Crotalaria</taxon>
    </lineage>
</organism>
<evidence type="ECO:0000313" key="1">
    <source>
        <dbReference type="EMBL" id="KAK7276359.1"/>
    </source>
</evidence>
<gene>
    <name evidence="1" type="ORF">RIF29_17498</name>
</gene>
<sequence length="150" mass="16678">MSDPSKNQTKSISNNTAVPFLVLTNCPSCRRWISPPSPNLHRPCPPFPIGLLSGSFPIRLARLQCLIFTALFFHLTPSSPLQTRKNLSLSLSLSLSLLLLSHSESVITESFLHLSNPIQSILAALLPHLLPRSVLFFVPFTRHFLLKLIS</sequence>
<accession>A0AAN9FHE9</accession>